<comment type="cofactor">
    <cofactor evidence="1">
        <name>[4Fe-4S] cluster</name>
        <dbReference type="ChEBI" id="CHEBI:49883"/>
    </cofactor>
</comment>
<dbReference type="SUPFAM" id="SSF102114">
    <property type="entry name" value="Radical SAM enzymes"/>
    <property type="match status" value="1"/>
</dbReference>
<organism evidence="7 8">
    <name type="scientific">Chitinophaga flava</name>
    <dbReference type="NCBI Taxonomy" id="2259036"/>
    <lineage>
        <taxon>Bacteria</taxon>
        <taxon>Pseudomonadati</taxon>
        <taxon>Bacteroidota</taxon>
        <taxon>Chitinophagia</taxon>
        <taxon>Chitinophagales</taxon>
        <taxon>Chitinophagaceae</taxon>
        <taxon>Chitinophaga</taxon>
    </lineage>
</organism>
<evidence type="ECO:0000256" key="1">
    <source>
        <dbReference type="ARBA" id="ARBA00001966"/>
    </source>
</evidence>
<accession>A0A365XV65</accession>
<feature type="domain" description="Radical SAM core" evidence="6">
    <location>
        <begin position="297"/>
        <end position="524"/>
    </location>
</feature>
<dbReference type="SFLD" id="SFLDG01082">
    <property type="entry name" value="B12-binding_domain_containing"/>
    <property type="match status" value="1"/>
</dbReference>
<dbReference type="PROSITE" id="PS51918">
    <property type="entry name" value="RADICAL_SAM"/>
    <property type="match status" value="1"/>
</dbReference>
<dbReference type="Gene3D" id="3.80.30.20">
    <property type="entry name" value="tm_1862 like domain"/>
    <property type="match status" value="1"/>
</dbReference>
<keyword evidence="4" id="KW-0408">Iron</keyword>
<evidence type="ECO:0000256" key="3">
    <source>
        <dbReference type="ARBA" id="ARBA00022723"/>
    </source>
</evidence>
<dbReference type="PANTHER" id="PTHR43409">
    <property type="entry name" value="ANAEROBIC MAGNESIUM-PROTOPORPHYRIN IX MONOMETHYL ESTER CYCLASE-RELATED"/>
    <property type="match status" value="1"/>
</dbReference>
<keyword evidence="3" id="KW-0479">Metal-binding</keyword>
<keyword evidence="5" id="KW-0411">Iron-sulfur</keyword>
<dbReference type="GO" id="GO:0051536">
    <property type="term" value="F:iron-sulfur cluster binding"/>
    <property type="evidence" value="ECO:0007669"/>
    <property type="project" value="UniProtKB-KW"/>
</dbReference>
<dbReference type="InterPro" id="IPR051198">
    <property type="entry name" value="BchE-like"/>
</dbReference>
<evidence type="ECO:0000256" key="5">
    <source>
        <dbReference type="ARBA" id="ARBA00023014"/>
    </source>
</evidence>
<evidence type="ECO:0000259" key="6">
    <source>
        <dbReference type="PROSITE" id="PS51918"/>
    </source>
</evidence>
<dbReference type="InterPro" id="IPR058240">
    <property type="entry name" value="rSAM_sf"/>
</dbReference>
<reference evidence="7 8" key="1">
    <citation type="submission" date="2018-05" db="EMBL/GenBank/DDBJ databases">
        <title>Chitinophaga sp. K3CV102501T nov., isolated from isolated from a monsoon evergreen broad-leaved forest soil.</title>
        <authorList>
            <person name="Lv Y."/>
        </authorList>
    </citation>
    <scope>NUCLEOTIDE SEQUENCE [LARGE SCALE GENOMIC DNA]</scope>
    <source>
        <strain evidence="7 8">GDMCC 1.1325</strain>
    </source>
</reference>
<dbReference type="SFLD" id="SFLDS00029">
    <property type="entry name" value="Radical_SAM"/>
    <property type="match status" value="1"/>
</dbReference>
<dbReference type="GO" id="GO:0046872">
    <property type="term" value="F:metal ion binding"/>
    <property type="evidence" value="ECO:0007669"/>
    <property type="project" value="UniProtKB-KW"/>
</dbReference>
<dbReference type="OrthoDB" id="9801424at2"/>
<evidence type="ECO:0000256" key="4">
    <source>
        <dbReference type="ARBA" id="ARBA00023004"/>
    </source>
</evidence>
<dbReference type="SMART" id="SM00729">
    <property type="entry name" value="Elp3"/>
    <property type="match status" value="1"/>
</dbReference>
<dbReference type="Proteomes" id="UP000253410">
    <property type="component" value="Unassembled WGS sequence"/>
</dbReference>
<dbReference type="InterPro" id="IPR006638">
    <property type="entry name" value="Elp3/MiaA/NifB-like_rSAM"/>
</dbReference>
<name>A0A365XV65_9BACT</name>
<dbReference type="PANTHER" id="PTHR43409:SF7">
    <property type="entry name" value="BLL1977 PROTEIN"/>
    <property type="match status" value="1"/>
</dbReference>
<sequence length="656" mass="75307">MVDKSLQKSDLMNILLIYPPQVRAFMPHLALPLVKQELTRRGHHCKIIDLNLKFYLHVLNRSTLEKAQLKLREEIDLYKQKNEFTNGELVLFARKSSALIRSQYIIDNIELALKIFNGEQFYDFGKYKFALKILEESLELFSSNYGFTDIGISRFRMKYGVSRSAEILEACEDKAENPFLDMFPAWIDEEINSFKPDAIAITFSMDEQLIPGFTLANYLRKTWNGLMVAGGGMVTRLKHELPNHPVFSKIFDSYFPFANAAKFCDMLDALANKPFTMPDKFSDLCPDFSDLPLDDYLAPERLLPFELTIGCSYAKCFYCNHYKTYGDYRYGDATAAANHLKVISEKYGSRHFYFVDEDLVPKFGEELATALKEMKVDINWMIFGRLHKAWKQETFEKLSAGGCKRLIWGLDSVTDRIQAAMNKFTDLDYAEDLLKWSSINGITNSLNFIVGYPSETREEALTIVDFLKRNKPSMGNVGSAIAVSNFMLVKDAAWDKMELKPRIKEEEDFAIYYEFDVERGLTMDETPAFAQEIQDIGVDHLSVGKFNPALRELALLYCSRYGSADDIPITEITGDTSGVEMQFFPVNLESIYGEIQQKMAELSFTSEQFKSNWWRVVTEKEPTTVPIGNIYGYTLNFSYNEVCFQLPISLDLVIEQ</sequence>
<protein>
    <recommendedName>
        <fullName evidence="6">Radical SAM core domain-containing protein</fullName>
    </recommendedName>
</protein>
<keyword evidence="2" id="KW-0949">S-adenosyl-L-methionine</keyword>
<proteinExistence type="predicted"/>
<dbReference type="InterPro" id="IPR023404">
    <property type="entry name" value="rSAM_horseshoe"/>
</dbReference>
<dbReference type="InterPro" id="IPR007197">
    <property type="entry name" value="rSAM"/>
</dbReference>
<comment type="caution">
    <text evidence="7">The sequence shown here is derived from an EMBL/GenBank/DDBJ whole genome shotgun (WGS) entry which is preliminary data.</text>
</comment>
<evidence type="ECO:0000313" key="8">
    <source>
        <dbReference type="Proteomes" id="UP000253410"/>
    </source>
</evidence>
<evidence type="ECO:0000313" key="7">
    <source>
        <dbReference type="EMBL" id="RBL90050.1"/>
    </source>
</evidence>
<dbReference type="EMBL" id="QFFJ01000002">
    <property type="protein sequence ID" value="RBL90050.1"/>
    <property type="molecule type" value="Genomic_DNA"/>
</dbReference>
<gene>
    <name evidence="7" type="ORF">DF182_26630</name>
</gene>
<keyword evidence="8" id="KW-1185">Reference proteome</keyword>
<dbReference type="GO" id="GO:0003824">
    <property type="term" value="F:catalytic activity"/>
    <property type="evidence" value="ECO:0007669"/>
    <property type="project" value="InterPro"/>
</dbReference>
<dbReference type="AlphaFoldDB" id="A0A365XV65"/>
<evidence type="ECO:0000256" key="2">
    <source>
        <dbReference type="ARBA" id="ARBA00022691"/>
    </source>
</evidence>
<dbReference type="Pfam" id="PF04055">
    <property type="entry name" value="Radical_SAM"/>
    <property type="match status" value="1"/>
</dbReference>